<comment type="caution">
    <text evidence="2">The sequence shown here is derived from an EMBL/GenBank/DDBJ whole genome shotgun (WGS) entry which is preliminary data.</text>
</comment>
<dbReference type="Gene3D" id="2.10.230.10">
    <property type="entry name" value="Heat shock protein DnaJ, cysteine-rich domain"/>
    <property type="match status" value="1"/>
</dbReference>
<dbReference type="SUPFAM" id="SSF57938">
    <property type="entry name" value="DnaJ/Hsp40 cysteine-rich domain"/>
    <property type="match status" value="1"/>
</dbReference>
<evidence type="ECO:0000256" key="1">
    <source>
        <dbReference type="SAM" id="MobiDB-lite"/>
    </source>
</evidence>
<accession>A0A848B596</accession>
<evidence type="ECO:0008006" key="4">
    <source>
        <dbReference type="Google" id="ProtNLM"/>
    </source>
</evidence>
<dbReference type="InterPro" id="IPR036410">
    <property type="entry name" value="HSP_DnaJ_Cys-rich_dom_sf"/>
</dbReference>
<sequence length="58" mass="6382">MSGQSTSRPCIRCGGSGRIKVNRGFYFRFQPCPDCGGDGFQKRGSTGEKHRNGKAEDR</sequence>
<dbReference type="Proteomes" id="UP000576225">
    <property type="component" value="Unassembled WGS sequence"/>
</dbReference>
<evidence type="ECO:0000313" key="3">
    <source>
        <dbReference type="Proteomes" id="UP000576225"/>
    </source>
</evidence>
<proteinExistence type="predicted"/>
<reference evidence="2 3" key="1">
    <citation type="submission" date="2020-04" db="EMBL/GenBank/DDBJ databases">
        <authorList>
            <person name="Hitch T.C.A."/>
            <person name="Wylensek D."/>
            <person name="Clavel T."/>
        </authorList>
    </citation>
    <scope>NUCLEOTIDE SEQUENCE [LARGE SCALE GENOMIC DNA]</scope>
    <source>
        <strain evidence="2 3">COR2-253-APC-1A</strain>
    </source>
</reference>
<feature type="compositionally biased region" description="Basic and acidic residues" evidence="1">
    <location>
        <begin position="45"/>
        <end position="58"/>
    </location>
</feature>
<dbReference type="AlphaFoldDB" id="A0A848B596"/>
<protein>
    <recommendedName>
        <fullName evidence="4">Molecular chaperone DnaJ</fullName>
    </recommendedName>
</protein>
<evidence type="ECO:0000313" key="2">
    <source>
        <dbReference type="EMBL" id="NMD89367.1"/>
    </source>
</evidence>
<organism evidence="2 3">
    <name type="scientific">Victivallis vadensis</name>
    <dbReference type="NCBI Taxonomy" id="172901"/>
    <lineage>
        <taxon>Bacteria</taxon>
        <taxon>Pseudomonadati</taxon>
        <taxon>Lentisphaerota</taxon>
        <taxon>Lentisphaeria</taxon>
        <taxon>Victivallales</taxon>
        <taxon>Victivallaceae</taxon>
        <taxon>Victivallis</taxon>
    </lineage>
</organism>
<name>A0A848B596_9BACT</name>
<dbReference type="EMBL" id="JABAEW010000112">
    <property type="protein sequence ID" value="NMD89367.1"/>
    <property type="molecule type" value="Genomic_DNA"/>
</dbReference>
<feature type="region of interest" description="Disordered" evidence="1">
    <location>
        <begin position="33"/>
        <end position="58"/>
    </location>
</feature>
<gene>
    <name evidence="2" type="ORF">HF882_22535</name>
</gene>
<dbReference type="RefSeq" id="WP_168964268.1">
    <property type="nucleotide sequence ID" value="NZ_JABAEW010000112.1"/>
</dbReference>